<dbReference type="AlphaFoldDB" id="A0A3M7MB02"/>
<dbReference type="Gene3D" id="1.10.472.10">
    <property type="entry name" value="Cyclin-like"/>
    <property type="match status" value="2"/>
</dbReference>
<evidence type="ECO:0000256" key="1">
    <source>
        <dbReference type="ARBA" id="ARBA00008638"/>
    </source>
</evidence>
<dbReference type="Proteomes" id="UP000265663">
    <property type="component" value="Unassembled WGS sequence"/>
</dbReference>
<dbReference type="InterPro" id="IPR013094">
    <property type="entry name" value="AB_hydrolase_3"/>
</dbReference>
<evidence type="ECO:0000313" key="6">
    <source>
        <dbReference type="EMBL" id="RMZ71713.1"/>
    </source>
</evidence>
<dbReference type="FunFam" id="1.10.472.10:FF:000072">
    <property type="entry name" value="Cyclin Pch1"/>
    <property type="match status" value="1"/>
</dbReference>
<evidence type="ECO:0000256" key="4">
    <source>
        <dbReference type="SAM" id="MobiDB-lite"/>
    </source>
</evidence>
<sequence length="806" mass="90247">MVAMPLQREPPRPPPPAVVEAEMQWIFTEEELLLAPSITDGMPAEEERTLRRKGVNFILQVGMMLKLPQTTLSTAAVFFNRYLMRASLKARPGYKPLHQYQIAATALFLATKVEENCRKMKELVVACVRVALKDPNKLVDDQTKDFWKWRDTILYSEDVLLEAMTFDLNIESPYKTMYDMMKYYGVEHNKKLRNSAWAFLSDSTNTQMCLLHTSRTIAAASLYFGARMAEVQLEDEDGKPWWEIQHVNLRNIKKACNLMADLYEKSPDKDGEPSTYAGLRTPEDGVDNEDTPRSMEGVQMTAQAQAPANGIGEGNATERGSEEGDIAKFLLPKTPLLLKTALWHSLSMSPTSSKWDLKTEITINILRDMMGPNSSPTPVAKIQRMTCKDPGVKGKIWVSKVKLDVPEEDHVRQMMFKAIEDMGTGEEQWTKPEQRPLEAEWNGYRADVKDDEPEPAGMSEEDKYKNLMKETKSKVTVLYFHGGAMYLLDPATCRPLTGRVSKETGGRVFNVRYRLSPQGPFPSALLDCFTAYLSLLSPPPGAVHDPVPANEIVFGGDSAGGTCCTALLQLLLQIHRSTPAGQMPTVRFHGKDIEIPLPAGVAMASPWLDITRSLPSIENGIKYDYLPPPSQVEKRAIPKDDVWPANPPRADFYCEGSALLHPLVSPLAAKDWSNSPPFFFSVGEEMLRDEDAVLAQRAVAQGVAVVWRDFEAMPHCFAMLLDGLPGGDVHYDEYARFCKDAVQGKVHVSSGVYIKAKTLERSDVDVKAGLTPIKDEEVEEYMIKGKERIEKKFNMGLEPSSERPML</sequence>
<dbReference type="InterPro" id="IPR029058">
    <property type="entry name" value="AB_hydrolase_fold"/>
</dbReference>
<dbReference type="GO" id="GO:0016538">
    <property type="term" value="F:cyclin-dependent protein serine/threonine kinase regulator activity"/>
    <property type="evidence" value="ECO:0007669"/>
    <property type="project" value="InterPro"/>
</dbReference>
<evidence type="ECO:0000313" key="7">
    <source>
        <dbReference type="Proteomes" id="UP000265663"/>
    </source>
</evidence>
<organism evidence="6 7">
    <name type="scientific">Pyrenophora seminiperda CCB06</name>
    <dbReference type="NCBI Taxonomy" id="1302712"/>
    <lineage>
        <taxon>Eukaryota</taxon>
        <taxon>Fungi</taxon>
        <taxon>Dikarya</taxon>
        <taxon>Ascomycota</taxon>
        <taxon>Pezizomycotina</taxon>
        <taxon>Dothideomycetes</taxon>
        <taxon>Pleosporomycetidae</taxon>
        <taxon>Pleosporales</taxon>
        <taxon>Pleosporineae</taxon>
        <taxon>Pleosporaceae</taxon>
        <taxon>Pyrenophora</taxon>
    </lineage>
</organism>
<reference evidence="6 7" key="1">
    <citation type="journal article" date="2014" name="PLoS ONE">
        <title>De novo Genome Assembly of the Fungal Plant Pathogen Pyrenophora semeniperda.</title>
        <authorList>
            <person name="Soliai M.M."/>
            <person name="Meyer S.E."/>
            <person name="Udall J.A."/>
            <person name="Elzinga D.E."/>
            <person name="Hermansen R.A."/>
            <person name="Bodily P.M."/>
            <person name="Hart A.A."/>
            <person name="Coleman C.E."/>
        </authorList>
    </citation>
    <scope>NUCLEOTIDE SEQUENCE [LARGE SCALE GENOMIC DNA]</scope>
    <source>
        <strain evidence="6 7">CCB06</strain>
        <tissue evidence="6">Mycelium</tissue>
    </source>
</reference>
<dbReference type="SUPFAM" id="SSF53474">
    <property type="entry name" value="alpha/beta-Hydrolases"/>
    <property type="match status" value="1"/>
</dbReference>
<dbReference type="Gene3D" id="3.40.50.1820">
    <property type="entry name" value="alpha/beta hydrolase"/>
    <property type="match status" value="1"/>
</dbReference>
<dbReference type="SUPFAM" id="SSF47954">
    <property type="entry name" value="Cyclin-like"/>
    <property type="match status" value="2"/>
</dbReference>
<protein>
    <recommendedName>
        <fullName evidence="2">RNA polymerase II holoenzyme cyclin-like subunit</fullName>
    </recommendedName>
</protein>
<evidence type="ECO:0000259" key="5">
    <source>
        <dbReference type="SMART" id="SM00385"/>
    </source>
</evidence>
<dbReference type="SMART" id="SM00385">
    <property type="entry name" value="CYCLIN"/>
    <property type="match status" value="1"/>
</dbReference>
<proteinExistence type="inferred from homology"/>
<name>A0A3M7MB02_9PLEO</name>
<dbReference type="GO" id="GO:0006357">
    <property type="term" value="P:regulation of transcription by RNA polymerase II"/>
    <property type="evidence" value="ECO:0007669"/>
    <property type="project" value="InterPro"/>
</dbReference>
<comment type="similarity">
    <text evidence="1">Belongs to the cyclin family. Cyclin C subfamily.</text>
</comment>
<dbReference type="InterPro" id="IPR036915">
    <property type="entry name" value="Cyclin-like_sf"/>
</dbReference>
<dbReference type="PANTHER" id="PTHR10026">
    <property type="entry name" value="CYCLIN"/>
    <property type="match status" value="1"/>
</dbReference>
<dbReference type="InterPro" id="IPR043198">
    <property type="entry name" value="Cyclin/Ssn8"/>
</dbReference>
<keyword evidence="3" id="KW-0195">Cyclin</keyword>
<evidence type="ECO:0000256" key="3">
    <source>
        <dbReference type="RuleBase" id="RU000383"/>
    </source>
</evidence>
<evidence type="ECO:0000256" key="2">
    <source>
        <dbReference type="ARBA" id="ARBA00014912"/>
    </source>
</evidence>
<feature type="region of interest" description="Disordered" evidence="4">
    <location>
        <begin position="265"/>
        <end position="293"/>
    </location>
</feature>
<accession>A0A3M7MB02</accession>
<dbReference type="Pfam" id="PF00134">
    <property type="entry name" value="Cyclin_N"/>
    <property type="match status" value="1"/>
</dbReference>
<dbReference type="EMBL" id="KE747827">
    <property type="protein sequence ID" value="RMZ71713.1"/>
    <property type="molecule type" value="Genomic_DNA"/>
</dbReference>
<gene>
    <name evidence="6" type="ORF">GMOD_00006856</name>
</gene>
<feature type="domain" description="Cyclin-like" evidence="5">
    <location>
        <begin position="56"/>
        <end position="162"/>
    </location>
</feature>
<dbReference type="InterPro" id="IPR013763">
    <property type="entry name" value="Cyclin-like_dom"/>
</dbReference>
<keyword evidence="7" id="KW-1185">Reference proteome</keyword>
<dbReference type="InterPro" id="IPR006671">
    <property type="entry name" value="Cyclin_N"/>
</dbReference>
<dbReference type="CDD" id="cd20546">
    <property type="entry name" value="CYCLIN_SpCG1C_ScCTK2-like_rpt2"/>
    <property type="match status" value="1"/>
</dbReference>
<dbReference type="GO" id="GO:0016787">
    <property type="term" value="F:hydrolase activity"/>
    <property type="evidence" value="ECO:0007669"/>
    <property type="project" value="InterPro"/>
</dbReference>
<dbReference type="FunFam" id="1.10.472.10:FF:000201">
    <property type="entry name" value="Cyclin pch1"/>
    <property type="match status" value="1"/>
</dbReference>
<dbReference type="OrthoDB" id="5354320at2759"/>
<dbReference type="Pfam" id="PF07859">
    <property type="entry name" value="Abhydrolase_3"/>
    <property type="match status" value="1"/>
</dbReference>